<feature type="compositionally biased region" description="Basic and acidic residues" evidence="1">
    <location>
        <begin position="130"/>
        <end position="143"/>
    </location>
</feature>
<name>A0A9E7R1K8_9EURY</name>
<evidence type="ECO:0000256" key="1">
    <source>
        <dbReference type="SAM" id="MobiDB-lite"/>
    </source>
</evidence>
<accession>A0A9E7R1K8</accession>
<evidence type="ECO:0000313" key="3">
    <source>
        <dbReference type="Proteomes" id="UP001057580"/>
    </source>
</evidence>
<dbReference type="Proteomes" id="UP001057580">
    <property type="component" value="Chromosome"/>
</dbReference>
<dbReference type="KEGG" id="ssai:N0B31_17560"/>
<dbReference type="AlphaFoldDB" id="A0A9E7R1K8"/>
<dbReference type="EMBL" id="CP104003">
    <property type="protein sequence ID" value="UWM53921.1"/>
    <property type="molecule type" value="Genomic_DNA"/>
</dbReference>
<feature type="compositionally biased region" description="Basic and acidic residues" evidence="1">
    <location>
        <begin position="96"/>
        <end position="105"/>
    </location>
</feature>
<protein>
    <submittedName>
        <fullName evidence="2">DUF5810 domain-containing protein</fullName>
    </submittedName>
</protein>
<reference evidence="2" key="1">
    <citation type="submission" date="2022-09" db="EMBL/GenBank/DDBJ databases">
        <title>Diverse halophilic archaea isolated from saline environments.</title>
        <authorList>
            <person name="Cui H.-L."/>
        </authorList>
    </citation>
    <scope>NUCLEOTIDE SEQUENCE</scope>
    <source>
        <strain evidence="2">ZS-35-S2</strain>
    </source>
</reference>
<evidence type="ECO:0000313" key="2">
    <source>
        <dbReference type="EMBL" id="UWM53921.1"/>
    </source>
</evidence>
<dbReference type="GeneID" id="74944268"/>
<feature type="region of interest" description="Disordered" evidence="1">
    <location>
        <begin position="73"/>
        <end position="175"/>
    </location>
</feature>
<keyword evidence="3" id="KW-1185">Reference proteome</keyword>
<dbReference type="Pfam" id="PF19126">
    <property type="entry name" value="DUF5810"/>
    <property type="match status" value="1"/>
</dbReference>
<dbReference type="InterPro" id="IPR043833">
    <property type="entry name" value="DUF5810"/>
</dbReference>
<dbReference type="RefSeq" id="WP_260592915.1">
    <property type="nucleotide sequence ID" value="NZ_CP104003.1"/>
</dbReference>
<proteinExistence type="predicted"/>
<sequence length="175" mass="18710">MGYECPVCSTPQADARHLANHMAIVAMMGREEHAAWLDEHAPGWADAGEAELAPRVAEHATEKEFPQVFEDTVGGLEEGEDPDDPLSERGGALFDDVPHDHDHAGAHGHQHTPPEAHLAGAGVDSENLDDETRAALEEAREMTRTMLGDEADEDGDADDEATDEEPAASDGDNNA</sequence>
<feature type="compositionally biased region" description="Acidic residues" evidence="1">
    <location>
        <begin position="149"/>
        <end position="167"/>
    </location>
</feature>
<organism evidence="2 3">
    <name type="scientific">Salinirubellus salinus</name>
    <dbReference type="NCBI Taxonomy" id="1364945"/>
    <lineage>
        <taxon>Archaea</taxon>
        <taxon>Methanobacteriati</taxon>
        <taxon>Methanobacteriota</taxon>
        <taxon>Stenosarchaea group</taxon>
        <taxon>Halobacteria</taxon>
        <taxon>Halobacteriales</taxon>
        <taxon>Natronomonadaceae</taxon>
        <taxon>Salinirubellus</taxon>
    </lineage>
</organism>
<gene>
    <name evidence="2" type="ORF">N0B31_17560</name>
</gene>